<feature type="region of interest" description="Disordered" evidence="1">
    <location>
        <begin position="305"/>
        <end position="345"/>
    </location>
</feature>
<dbReference type="GO" id="GO:0051285">
    <property type="term" value="C:cell cortex of cell tip"/>
    <property type="evidence" value="ECO:0007669"/>
    <property type="project" value="TreeGrafter"/>
</dbReference>
<dbReference type="InterPro" id="IPR052413">
    <property type="entry name" value="SUR7_domain"/>
</dbReference>
<keyword evidence="4" id="KW-1185">Reference proteome</keyword>
<keyword evidence="2" id="KW-1133">Transmembrane helix</keyword>
<dbReference type="Proteomes" id="UP001303889">
    <property type="component" value="Unassembled WGS sequence"/>
</dbReference>
<feature type="transmembrane region" description="Helical" evidence="2">
    <location>
        <begin position="224"/>
        <end position="250"/>
    </location>
</feature>
<feature type="transmembrane region" description="Helical" evidence="2">
    <location>
        <begin position="189"/>
        <end position="212"/>
    </location>
</feature>
<feature type="transmembrane region" description="Helical" evidence="2">
    <location>
        <begin position="274"/>
        <end position="297"/>
    </location>
</feature>
<dbReference type="GO" id="GO:0031505">
    <property type="term" value="P:fungal-type cell wall organization"/>
    <property type="evidence" value="ECO:0007669"/>
    <property type="project" value="TreeGrafter"/>
</dbReference>
<sequence>MSTLGKNLIKPPDVASAAKPACSQAGNAVSDAADKIGDGIGGIASVFGGGGAGNKVNDAIDGAGDKAGGATSDACNKGAEIANDAVKLTADVINKALGSVAKAIGIKEYYSVHIGALCEGDYDPLFSDPKAKPKVAKCSRKFRVEQTDLSKRLDEELQVGPFKFKLSDLDLVEGIQKAFDLIPRALAAMAYFFLFAVLGLVLGMLLAAGRVVCEYVMQRMQRVVLLASMGSMGLGWAASLIGAIGVTAVAEKVKKEVNENGDKFGMHAATSPGLYFLLWGSVVFSTLALGLLVFVWLKTRGARGMGMGGGEDAEKNRSESSGMEDSHGFARMPTSGGGEFREQPL</sequence>
<dbReference type="PANTHER" id="PTHR28019:SF7">
    <property type="entry name" value="SUR7 PROTEIN"/>
    <property type="match status" value="1"/>
</dbReference>
<organism evidence="3 4">
    <name type="scientific">Staphylotrichum tortipilum</name>
    <dbReference type="NCBI Taxonomy" id="2831512"/>
    <lineage>
        <taxon>Eukaryota</taxon>
        <taxon>Fungi</taxon>
        <taxon>Dikarya</taxon>
        <taxon>Ascomycota</taxon>
        <taxon>Pezizomycotina</taxon>
        <taxon>Sordariomycetes</taxon>
        <taxon>Sordariomycetidae</taxon>
        <taxon>Sordariales</taxon>
        <taxon>Chaetomiaceae</taxon>
        <taxon>Staphylotrichum</taxon>
    </lineage>
</organism>
<comment type="caution">
    <text evidence="3">The sequence shown here is derived from an EMBL/GenBank/DDBJ whole genome shotgun (WGS) entry which is preliminary data.</text>
</comment>
<keyword evidence="2" id="KW-0472">Membrane</keyword>
<feature type="compositionally biased region" description="Basic and acidic residues" evidence="1">
    <location>
        <begin position="312"/>
        <end position="328"/>
    </location>
</feature>
<evidence type="ECO:0000313" key="3">
    <source>
        <dbReference type="EMBL" id="KAK3898806.1"/>
    </source>
</evidence>
<name>A0AAN6RQU6_9PEZI</name>
<dbReference type="AlphaFoldDB" id="A0AAN6RQU6"/>
<reference evidence="3" key="1">
    <citation type="journal article" date="2023" name="Mol. Phylogenet. Evol.">
        <title>Genome-scale phylogeny and comparative genomics of the fungal order Sordariales.</title>
        <authorList>
            <person name="Hensen N."/>
            <person name="Bonometti L."/>
            <person name="Westerberg I."/>
            <person name="Brannstrom I.O."/>
            <person name="Guillou S."/>
            <person name="Cros-Aarteil S."/>
            <person name="Calhoun S."/>
            <person name="Haridas S."/>
            <person name="Kuo A."/>
            <person name="Mondo S."/>
            <person name="Pangilinan J."/>
            <person name="Riley R."/>
            <person name="LaButti K."/>
            <person name="Andreopoulos B."/>
            <person name="Lipzen A."/>
            <person name="Chen C."/>
            <person name="Yan M."/>
            <person name="Daum C."/>
            <person name="Ng V."/>
            <person name="Clum A."/>
            <person name="Steindorff A."/>
            <person name="Ohm R.A."/>
            <person name="Martin F."/>
            <person name="Silar P."/>
            <person name="Natvig D.O."/>
            <person name="Lalanne C."/>
            <person name="Gautier V."/>
            <person name="Ament-Velasquez S.L."/>
            <person name="Kruys A."/>
            <person name="Hutchinson M.I."/>
            <person name="Powell A.J."/>
            <person name="Barry K."/>
            <person name="Miller A.N."/>
            <person name="Grigoriev I.V."/>
            <person name="Debuchy R."/>
            <person name="Gladieux P."/>
            <person name="Hiltunen Thoren M."/>
            <person name="Johannesson H."/>
        </authorList>
    </citation>
    <scope>NUCLEOTIDE SEQUENCE</scope>
    <source>
        <strain evidence="3">CBS 103.79</strain>
    </source>
</reference>
<evidence type="ECO:0000313" key="4">
    <source>
        <dbReference type="Proteomes" id="UP001303889"/>
    </source>
</evidence>
<proteinExistence type="predicted"/>
<evidence type="ECO:0000256" key="2">
    <source>
        <dbReference type="SAM" id="Phobius"/>
    </source>
</evidence>
<dbReference type="GO" id="GO:0005886">
    <property type="term" value="C:plasma membrane"/>
    <property type="evidence" value="ECO:0007669"/>
    <property type="project" value="TreeGrafter"/>
</dbReference>
<reference evidence="3" key="2">
    <citation type="submission" date="2023-05" db="EMBL/GenBank/DDBJ databases">
        <authorList>
            <consortium name="Lawrence Berkeley National Laboratory"/>
            <person name="Steindorff A."/>
            <person name="Hensen N."/>
            <person name="Bonometti L."/>
            <person name="Westerberg I."/>
            <person name="Brannstrom I.O."/>
            <person name="Guillou S."/>
            <person name="Cros-Aarteil S."/>
            <person name="Calhoun S."/>
            <person name="Haridas S."/>
            <person name="Kuo A."/>
            <person name="Mondo S."/>
            <person name="Pangilinan J."/>
            <person name="Riley R."/>
            <person name="Labutti K."/>
            <person name="Andreopoulos B."/>
            <person name="Lipzen A."/>
            <person name="Chen C."/>
            <person name="Yanf M."/>
            <person name="Daum C."/>
            <person name="Ng V."/>
            <person name="Clum A."/>
            <person name="Ohm R."/>
            <person name="Martin F."/>
            <person name="Silar P."/>
            <person name="Natvig D."/>
            <person name="Lalanne C."/>
            <person name="Gautier V."/>
            <person name="Ament-Velasquez S.L."/>
            <person name="Kruys A."/>
            <person name="Hutchinson M.I."/>
            <person name="Powell A.J."/>
            <person name="Barry K."/>
            <person name="Miller A.N."/>
            <person name="Grigoriev I.V."/>
            <person name="Debuchy R."/>
            <person name="Gladieux P."/>
            <person name="Thoren M.H."/>
            <person name="Johannesson H."/>
        </authorList>
    </citation>
    <scope>NUCLEOTIDE SEQUENCE</scope>
    <source>
        <strain evidence="3">CBS 103.79</strain>
    </source>
</reference>
<dbReference type="PANTHER" id="PTHR28019">
    <property type="entry name" value="CELL MEMBRANE PROTEIN YLR413W-RELATED"/>
    <property type="match status" value="1"/>
</dbReference>
<protein>
    <submittedName>
        <fullName evidence="3">Uncharacterized protein</fullName>
    </submittedName>
</protein>
<gene>
    <name evidence="3" type="ORF">C8A05DRAFT_46976</name>
</gene>
<dbReference type="EMBL" id="MU855878">
    <property type="protein sequence ID" value="KAK3898806.1"/>
    <property type="molecule type" value="Genomic_DNA"/>
</dbReference>
<accession>A0AAN6RQU6</accession>
<keyword evidence="2" id="KW-0812">Transmembrane</keyword>
<evidence type="ECO:0000256" key="1">
    <source>
        <dbReference type="SAM" id="MobiDB-lite"/>
    </source>
</evidence>